<dbReference type="PRINTS" id="PR00050">
    <property type="entry name" value="COLDSHOCK"/>
</dbReference>
<name>A0A6J4V3E4_9DEIN</name>
<dbReference type="InterPro" id="IPR011129">
    <property type="entry name" value="CSD"/>
</dbReference>
<dbReference type="GO" id="GO:0016491">
    <property type="term" value="F:oxidoreductase activity"/>
    <property type="evidence" value="ECO:0007669"/>
    <property type="project" value="InterPro"/>
</dbReference>
<dbReference type="EMBL" id="CADCWP010000087">
    <property type="protein sequence ID" value="CAA9567383.1"/>
    <property type="molecule type" value="Genomic_DNA"/>
</dbReference>
<dbReference type="InterPro" id="IPR002059">
    <property type="entry name" value="CSP_DNA-bd"/>
</dbReference>
<organism evidence="3">
    <name type="scientific">uncultured Truepera sp</name>
    <dbReference type="NCBI Taxonomy" id="543023"/>
    <lineage>
        <taxon>Bacteria</taxon>
        <taxon>Thermotogati</taxon>
        <taxon>Deinococcota</taxon>
        <taxon>Deinococci</taxon>
        <taxon>Trueperales</taxon>
        <taxon>Trueperaceae</taxon>
        <taxon>Truepera</taxon>
        <taxon>environmental samples</taxon>
    </lineage>
</organism>
<evidence type="ECO:0000259" key="2">
    <source>
        <dbReference type="PROSITE" id="PS51857"/>
    </source>
</evidence>
<dbReference type="InterPro" id="IPR012340">
    <property type="entry name" value="NA-bd_OB-fold"/>
</dbReference>
<proteinExistence type="predicted"/>
<dbReference type="Pfam" id="PF00578">
    <property type="entry name" value="AhpC-TSA"/>
    <property type="match status" value="1"/>
</dbReference>
<dbReference type="AlphaFoldDB" id="A0A6J4V3E4"/>
<feature type="domain" description="CSD" evidence="2">
    <location>
        <begin position="209"/>
        <end position="273"/>
    </location>
</feature>
<dbReference type="InterPro" id="IPR036249">
    <property type="entry name" value="Thioredoxin-like_sf"/>
</dbReference>
<evidence type="ECO:0000313" key="3">
    <source>
        <dbReference type="EMBL" id="CAA9567383.1"/>
    </source>
</evidence>
<protein>
    <recommendedName>
        <fullName evidence="4">Cold-shock protein</fullName>
    </recommendedName>
</protein>
<dbReference type="Gene3D" id="2.40.50.140">
    <property type="entry name" value="Nucleic acid-binding proteins"/>
    <property type="match status" value="1"/>
</dbReference>
<dbReference type="SUPFAM" id="SSF50249">
    <property type="entry name" value="Nucleic acid-binding proteins"/>
    <property type="match status" value="1"/>
</dbReference>
<sequence length="279" mass="31106">MVSLQANEPFPDIELPDHRSAVRRISGYTKPSPLDEKLGFTDGYPLIVVFNRGFFCPRDQEQLRQLVQFQGELAVNFCKLVTISADPPLVQAAFRAGLGATWPFLSDEKRDVIKALGILDKTEGEYAYRAQPYTFVLRPDLSVHKIYNGWFFVGRPTLEELRRDLRAVMETRRDYAYEAYTAPEVTRVRIPQQAWAEGAPTLGDHGLPVARGVVHTFDVAAGVGSIMSESDQEIFFHFTAIPGEGYRTLKPGTAVAFEVVDNPTGSSARNVQQVKPSSP</sequence>
<gene>
    <name evidence="3" type="ORF">AVDCRST_MAG86-1185</name>
</gene>
<dbReference type="SMART" id="SM00357">
    <property type="entry name" value="CSP"/>
    <property type="match status" value="1"/>
</dbReference>
<dbReference type="SUPFAM" id="SSF52833">
    <property type="entry name" value="Thioredoxin-like"/>
    <property type="match status" value="1"/>
</dbReference>
<dbReference type="InterPro" id="IPR000866">
    <property type="entry name" value="AhpC/TSA"/>
</dbReference>
<dbReference type="InterPro" id="IPR013766">
    <property type="entry name" value="Thioredoxin_domain"/>
</dbReference>
<dbReference type="PROSITE" id="PS51352">
    <property type="entry name" value="THIOREDOXIN_2"/>
    <property type="match status" value="1"/>
</dbReference>
<evidence type="ECO:0008006" key="4">
    <source>
        <dbReference type="Google" id="ProtNLM"/>
    </source>
</evidence>
<dbReference type="GO" id="GO:0016209">
    <property type="term" value="F:antioxidant activity"/>
    <property type="evidence" value="ECO:0007669"/>
    <property type="project" value="InterPro"/>
</dbReference>
<reference evidence="3" key="1">
    <citation type="submission" date="2020-02" db="EMBL/GenBank/DDBJ databases">
        <authorList>
            <person name="Meier V. D."/>
        </authorList>
    </citation>
    <scope>NUCLEOTIDE SEQUENCE</scope>
    <source>
        <strain evidence="3">AVDCRST_MAG86</strain>
    </source>
</reference>
<accession>A0A6J4V3E4</accession>
<dbReference type="PROSITE" id="PS51857">
    <property type="entry name" value="CSD_2"/>
    <property type="match status" value="1"/>
</dbReference>
<feature type="domain" description="Thioredoxin" evidence="1">
    <location>
        <begin position="4"/>
        <end position="170"/>
    </location>
</feature>
<evidence type="ECO:0000259" key="1">
    <source>
        <dbReference type="PROSITE" id="PS51352"/>
    </source>
</evidence>
<dbReference type="GO" id="GO:0003676">
    <property type="term" value="F:nucleic acid binding"/>
    <property type="evidence" value="ECO:0007669"/>
    <property type="project" value="InterPro"/>
</dbReference>
<dbReference type="Pfam" id="PF00313">
    <property type="entry name" value="CSD"/>
    <property type="match status" value="1"/>
</dbReference>
<dbReference type="Gene3D" id="3.40.30.10">
    <property type="entry name" value="Glutaredoxin"/>
    <property type="match status" value="1"/>
</dbReference>